<accession>A0AAV1RL30</accession>
<comment type="caution">
    <text evidence="1">The sequence shown here is derived from an EMBL/GenBank/DDBJ whole genome shotgun (WGS) entry which is preliminary data.</text>
</comment>
<reference evidence="1 2" key="1">
    <citation type="submission" date="2024-01" db="EMBL/GenBank/DDBJ databases">
        <authorList>
            <person name="Waweru B."/>
        </authorList>
    </citation>
    <scope>NUCLEOTIDE SEQUENCE [LARGE SCALE GENOMIC DNA]</scope>
</reference>
<proteinExistence type="predicted"/>
<organism evidence="1 2">
    <name type="scientific">Dovyalis caffra</name>
    <dbReference type="NCBI Taxonomy" id="77055"/>
    <lineage>
        <taxon>Eukaryota</taxon>
        <taxon>Viridiplantae</taxon>
        <taxon>Streptophyta</taxon>
        <taxon>Embryophyta</taxon>
        <taxon>Tracheophyta</taxon>
        <taxon>Spermatophyta</taxon>
        <taxon>Magnoliopsida</taxon>
        <taxon>eudicotyledons</taxon>
        <taxon>Gunneridae</taxon>
        <taxon>Pentapetalae</taxon>
        <taxon>rosids</taxon>
        <taxon>fabids</taxon>
        <taxon>Malpighiales</taxon>
        <taxon>Salicaceae</taxon>
        <taxon>Flacourtieae</taxon>
        <taxon>Dovyalis</taxon>
    </lineage>
</organism>
<dbReference type="AlphaFoldDB" id="A0AAV1RL30"/>
<gene>
    <name evidence="1" type="ORF">DCAF_LOCUS12475</name>
</gene>
<evidence type="ECO:0000313" key="2">
    <source>
        <dbReference type="Proteomes" id="UP001314170"/>
    </source>
</evidence>
<dbReference type="EMBL" id="CAWUPB010001087">
    <property type="protein sequence ID" value="CAK7337441.1"/>
    <property type="molecule type" value="Genomic_DNA"/>
</dbReference>
<dbReference type="Proteomes" id="UP001314170">
    <property type="component" value="Unassembled WGS sequence"/>
</dbReference>
<keyword evidence="2" id="KW-1185">Reference proteome</keyword>
<sequence>MGNIIGHTIKIDFNTQTIQRGKSARIAIDMDLETLMKASIRVEDRDQQGSRFNILTINEDTTSRNQALNIATASRVMDAQSYRSQA</sequence>
<name>A0AAV1RL30_9ROSI</name>
<protein>
    <submittedName>
        <fullName evidence="1">Uncharacterized protein</fullName>
    </submittedName>
</protein>
<evidence type="ECO:0000313" key="1">
    <source>
        <dbReference type="EMBL" id="CAK7337441.1"/>
    </source>
</evidence>